<dbReference type="SMART" id="SM00387">
    <property type="entry name" value="HATPase_c"/>
    <property type="match status" value="1"/>
</dbReference>
<evidence type="ECO:0000256" key="10">
    <source>
        <dbReference type="ARBA" id="ARBA00022777"/>
    </source>
</evidence>
<evidence type="ECO:0000313" key="20">
    <source>
        <dbReference type="Proteomes" id="UP000729402"/>
    </source>
</evidence>
<dbReference type="Proteomes" id="UP000729402">
    <property type="component" value="Unassembled WGS sequence"/>
</dbReference>
<evidence type="ECO:0000256" key="12">
    <source>
        <dbReference type="ARBA" id="ARBA00022840"/>
    </source>
</evidence>
<dbReference type="EC" id="2.7.13.3" evidence="5"/>
<evidence type="ECO:0000256" key="8">
    <source>
        <dbReference type="ARBA" id="ARBA00022741"/>
    </source>
</evidence>
<dbReference type="PANTHER" id="PTHR24423">
    <property type="entry name" value="TWO-COMPONENT SENSOR HISTIDINE KINASE"/>
    <property type="match status" value="1"/>
</dbReference>
<gene>
    <name evidence="19" type="ORF">GUJ93_ZPchr0013g36812</name>
</gene>
<keyword evidence="14" id="KW-0186">Copper</keyword>
<comment type="caution">
    <text evidence="19">The sequence shown here is derived from an EMBL/GenBank/DDBJ whole genome shotgun (WGS) entry which is preliminary data.</text>
</comment>
<dbReference type="GO" id="GO:0038199">
    <property type="term" value="F:ethylene receptor activity"/>
    <property type="evidence" value="ECO:0007669"/>
    <property type="project" value="TreeGrafter"/>
</dbReference>
<evidence type="ECO:0000259" key="18">
    <source>
        <dbReference type="PROSITE" id="PS50109"/>
    </source>
</evidence>
<dbReference type="OrthoDB" id="60033at2759"/>
<evidence type="ECO:0000256" key="11">
    <source>
        <dbReference type="ARBA" id="ARBA00022824"/>
    </source>
</evidence>
<dbReference type="PROSITE" id="PS50109">
    <property type="entry name" value="HIS_KIN"/>
    <property type="match status" value="1"/>
</dbReference>
<dbReference type="GO" id="GO:0000155">
    <property type="term" value="F:phosphorelay sensor kinase activity"/>
    <property type="evidence" value="ECO:0007669"/>
    <property type="project" value="InterPro"/>
</dbReference>
<evidence type="ECO:0000256" key="4">
    <source>
        <dbReference type="ARBA" id="ARBA00009842"/>
    </source>
</evidence>
<proteinExistence type="inferred from homology"/>
<evidence type="ECO:0000256" key="2">
    <source>
        <dbReference type="ARBA" id="ARBA00001935"/>
    </source>
</evidence>
<dbReference type="GO" id="GO:0005524">
    <property type="term" value="F:ATP binding"/>
    <property type="evidence" value="ECO:0007669"/>
    <property type="project" value="UniProtKB-KW"/>
</dbReference>
<feature type="region of interest" description="Disordered" evidence="17">
    <location>
        <begin position="420"/>
        <end position="451"/>
    </location>
</feature>
<evidence type="ECO:0000256" key="1">
    <source>
        <dbReference type="ARBA" id="ARBA00000085"/>
    </source>
</evidence>
<evidence type="ECO:0000256" key="16">
    <source>
        <dbReference type="ARBA" id="ARBA00023136"/>
    </source>
</evidence>
<sequence length="451" mass="49955">MGLIRTQEETGRHVRMLTHEIRSTLDRHTILNTTLVELGRTLRLEECGLWMPSRSGRFPPEVAAVRVPLLHLSNFQINDWPELSAKSYAIMVLMLPSNSARKWHVHELELVEVVADQVAVALSHAAILEESMRARDLLMEQNVALDLARRDAEMAIRARNDFLAVMNHEMRTPMNAIIALSSLLLETELTPEQRLMVETVLKSSNLLATLINDVLDLSKLEDGSLELEIKAFNLHAVFKEVMSFIKPIAAIKRLSVSVMLAPDLPLCAIGDEKRLMQTILNISGNAVKFTKEGHITLLASVVKADSLREFRTPDCHLAASDDHFYLKVQIKDTGCGISPQDLPHVFTKFAQTQPGANQGYSGSGLGLAICKRFVTLMAGNIWLDSEGTGRGCTVTFVIKLGICDNADAYQQKLIPLAWPSSGDADSVGPISRALHEEKGPAPQKSRYQRSV</sequence>
<organism evidence="19 20">
    <name type="scientific">Zizania palustris</name>
    <name type="common">Northern wild rice</name>
    <dbReference type="NCBI Taxonomy" id="103762"/>
    <lineage>
        <taxon>Eukaryota</taxon>
        <taxon>Viridiplantae</taxon>
        <taxon>Streptophyta</taxon>
        <taxon>Embryophyta</taxon>
        <taxon>Tracheophyta</taxon>
        <taxon>Spermatophyta</taxon>
        <taxon>Magnoliopsida</taxon>
        <taxon>Liliopsida</taxon>
        <taxon>Poales</taxon>
        <taxon>Poaceae</taxon>
        <taxon>BOP clade</taxon>
        <taxon>Oryzoideae</taxon>
        <taxon>Oryzeae</taxon>
        <taxon>Zizaniinae</taxon>
        <taxon>Zizania</taxon>
    </lineage>
</organism>
<dbReference type="AlphaFoldDB" id="A0A8J6BVT3"/>
<dbReference type="CDD" id="cd00082">
    <property type="entry name" value="HisKA"/>
    <property type="match status" value="1"/>
</dbReference>
<dbReference type="InterPro" id="IPR003661">
    <property type="entry name" value="HisK_dim/P_dom"/>
</dbReference>
<feature type="domain" description="Histidine kinase" evidence="18">
    <location>
        <begin position="165"/>
        <end position="402"/>
    </location>
</feature>
<dbReference type="InterPro" id="IPR003594">
    <property type="entry name" value="HATPase_dom"/>
</dbReference>
<dbReference type="PANTHER" id="PTHR24423:SF625">
    <property type="entry name" value="ETHYLENE RESPONSE SENSOR 1"/>
    <property type="match status" value="1"/>
</dbReference>
<dbReference type="SMART" id="SM00388">
    <property type="entry name" value="HisKA"/>
    <property type="match status" value="1"/>
</dbReference>
<evidence type="ECO:0000256" key="9">
    <source>
        <dbReference type="ARBA" id="ARBA00022745"/>
    </source>
</evidence>
<evidence type="ECO:0000256" key="15">
    <source>
        <dbReference type="ARBA" id="ARBA00023012"/>
    </source>
</evidence>
<comment type="catalytic activity">
    <reaction evidence="1">
        <text>ATP + protein L-histidine = ADP + protein N-phospho-L-histidine.</text>
        <dbReference type="EC" id="2.7.13.3"/>
    </reaction>
</comment>
<evidence type="ECO:0000313" key="19">
    <source>
        <dbReference type="EMBL" id="KAG8097887.1"/>
    </source>
</evidence>
<evidence type="ECO:0000256" key="13">
    <source>
        <dbReference type="ARBA" id="ARBA00022989"/>
    </source>
</evidence>
<dbReference type="EMBL" id="JAAALK010000079">
    <property type="protein sequence ID" value="KAG8097887.1"/>
    <property type="molecule type" value="Genomic_DNA"/>
</dbReference>
<keyword evidence="9" id="KW-0936">Ethylene signaling pathway</keyword>
<keyword evidence="13" id="KW-1133">Transmembrane helix</keyword>
<keyword evidence="8" id="KW-0547">Nucleotide-binding</keyword>
<protein>
    <recommendedName>
        <fullName evidence="5">histidine kinase</fullName>
        <ecNumber evidence="5">2.7.13.3</ecNumber>
    </recommendedName>
</protein>
<keyword evidence="20" id="KW-1185">Reference proteome</keyword>
<evidence type="ECO:0000256" key="6">
    <source>
        <dbReference type="ARBA" id="ARBA00022679"/>
    </source>
</evidence>
<dbReference type="InterPro" id="IPR005467">
    <property type="entry name" value="His_kinase_dom"/>
</dbReference>
<evidence type="ECO:0000256" key="5">
    <source>
        <dbReference type="ARBA" id="ARBA00012438"/>
    </source>
</evidence>
<keyword evidence="10" id="KW-0418">Kinase</keyword>
<comment type="similarity">
    <text evidence="4">Belongs to the ethylene receptor family.</text>
</comment>
<dbReference type="FunFam" id="3.30.565.10:FF:000030">
    <property type="entry name" value="Ethylene receptor 1"/>
    <property type="match status" value="1"/>
</dbReference>
<comment type="cofactor">
    <cofactor evidence="2">
        <name>Cu cation</name>
        <dbReference type="ChEBI" id="CHEBI:23378"/>
    </cofactor>
</comment>
<evidence type="ECO:0000256" key="3">
    <source>
        <dbReference type="ARBA" id="ARBA00004477"/>
    </source>
</evidence>
<dbReference type="GO" id="GO:0046872">
    <property type="term" value="F:metal ion binding"/>
    <property type="evidence" value="ECO:0007669"/>
    <property type="project" value="UniProtKB-KW"/>
</dbReference>
<dbReference type="GO" id="GO:0005789">
    <property type="term" value="C:endoplasmic reticulum membrane"/>
    <property type="evidence" value="ECO:0007669"/>
    <property type="project" value="UniProtKB-SubCell"/>
</dbReference>
<keyword evidence="6" id="KW-0808">Transferase</keyword>
<keyword evidence="15" id="KW-0902">Two-component regulatory system</keyword>
<keyword evidence="12" id="KW-0067">ATP-binding</keyword>
<keyword evidence="11" id="KW-0256">Endoplasmic reticulum</keyword>
<keyword evidence="7" id="KW-0812">Transmembrane</keyword>
<dbReference type="GO" id="GO:0051740">
    <property type="term" value="F:ethylene binding"/>
    <property type="evidence" value="ECO:0007669"/>
    <property type="project" value="TreeGrafter"/>
</dbReference>
<reference evidence="19" key="1">
    <citation type="journal article" date="2021" name="bioRxiv">
        <title>Whole Genome Assembly and Annotation of Northern Wild Rice, Zizania palustris L., Supports a Whole Genome Duplication in the Zizania Genus.</title>
        <authorList>
            <person name="Haas M."/>
            <person name="Kono T."/>
            <person name="Macchietto M."/>
            <person name="Millas R."/>
            <person name="McGilp L."/>
            <person name="Shao M."/>
            <person name="Duquette J."/>
            <person name="Hirsch C.N."/>
            <person name="Kimball J."/>
        </authorList>
    </citation>
    <scope>NUCLEOTIDE SEQUENCE</scope>
    <source>
        <tissue evidence="19">Fresh leaf tissue</tissue>
    </source>
</reference>
<evidence type="ECO:0000256" key="7">
    <source>
        <dbReference type="ARBA" id="ARBA00022692"/>
    </source>
</evidence>
<dbReference type="Pfam" id="PF02518">
    <property type="entry name" value="HATPase_c"/>
    <property type="match status" value="1"/>
</dbReference>
<accession>A0A8J6BVT3</accession>
<evidence type="ECO:0000256" key="14">
    <source>
        <dbReference type="ARBA" id="ARBA00023008"/>
    </source>
</evidence>
<comment type="subcellular location">
    <subcellularLocation>
        <location evidence="3">Endoplasmic reticulum membrane</location>
        <topology evidence="3">Multi-pass membrane protein</topology>
    </subcellularLocation>
</comment>
<dbReference type="Pfam" id="PF00512">
    <property type="entry name" value="HisKA"/>
    <property type="match status" value="1"/>
</dbReference>
<dbReference type="FunFam" id="1.10.287.130:FF:000004">
    <property type="entry name" value="Ethylene receptor 1"/>
    <property type="match status" value="1"/>
</dbReference>
<keyword evidence="16" id="KW-0472">Membrane</keyword>
<evidence type="ECO:0000256" key="17">
    <source>
        <dbReference type="SAM" id="MobiDB-lite"/>
    </source>
</evidence>
<name>A0A8J6BVT3_ZIZPA</name>
<reference evidence="19" key="2">
    <citation type="submission" date="2021-02" db="EMBL/GenBank/DDBJ databases">
        <authorList>
            <person name="Kimball J.A."/>
            <person name="Haas M.W."/>
            <person name="Macchietto M."/>
            <person name="Kono T."/>
            <person name="Duquette J."/>
            <person name="Shao M."/>
        </authorList>
    </citation>
    <scope>NUCLEOTIDE SEQUENCE</scope>
    <source>
        <tissue evidence="19">Fresh leaf tissue</tissue>
    </source>
</reference>